<comment type="caution">
    <text evidence="1">The sequence shown here is derived from an EMBL/GenBank/DDBJ whole genome shotgun (WGS) entry which is preliminary data.</text>
</comment>
<sequence length="150" mass="17107">MNNIENQIIISTEQQSGTVVTFEPKKARFNPIRYYAISSDAIVEWNVPTPYGLRHCLVLTYDIHQSNQSGTTEINKLKQRYILSNYPKSKFGELYKELTGKTLGNSVDVSELVGKECFVKIAHNTNEAGDIFDNVEEVIRYKTDLTHGQF</sequence>
<proteinExistence type="predicted"/>
<dbReference type="Proteomes" id="UP000233375">
    <property type="component" value="Unassembled WGS sequence"/>
</dbReference>
<protein>
    <submittedName>
        <fullName evidence="1">Uncharacterized protein</fullName>
    </submittedName>
</protein>
<accession>A0A2N0Z443</accession>
<dbReference type="AlphaFoldDB" id="A0A2N0Z443"/>
<dbReference type="OrthoDB" id="9874637at2"/>
<name>A0A2N0Z443_9BACI</name>
<gene>
    <name evidence="1" type="ORF">CWS01_07760</name>
</gene>
<dbReference type="EMBL" id="PISE01000015">
    <property type="protein sequence ID" value="PKG24276.1"/>
    <property type="molecule type" value="Genomic_DNA"/>
</dbReference>
<reference evidence="1 2" key="1">
    <citation type="journal article" date="2003" name="Int. J. Syst. Evol. Microbiol.">
        <title>Bacillus nealsonii sp. nov., isolated from a spacecraft-assembly facility, whose spores are gamma-radiation resistant.</title>
        <authorList>
            <person name="Venkateswaran K."/>
            <person name="Kempf M."/>
            <person name="Chen F."/>
            <person name="Satomi M."/>
            <person name="Nicholson W."/>
            <person name="Kern R."/>
        </authorList>
    </citation>
    <scope>NUCLEOTIDE SEQUENCE [LARGE SCALE GENOMIC DNA]</scope>
    <source>
        <strain evidence="1 2">FO-92</strain>
    </source>
</reference>
<evidence type="ECO:0000313" key="2">
    <source>
        <dbReference type="Proteomes" id="UP000233375"/>
    </source>
</evidence>
<keyword evidence="2" id="KW-1185">Reference proteome</keyword>
<dbReference type="RefSeq" id="WP_101176622.1">
    <property type="nucleotide sequence ID" value="NZ_PISE01000015.1"/>
</dbReference>
<evidence type="ECO:0000313" key="1">
    <source>
        <dbReference type="EMBL" id="PKG24276.1"/>
    </source>
</evidence>
<organism evidence="1 2">
    <name type="scientific">Niallia nealsonii</name>
    <dbReference type="NCBI Taxonomy" id="115979"/>
    <lineage>
        <taxon>Bacteria</taxon>
        <taxon>Bacillati</taxon>
        <taxon>Bacillota</taxon>
        <taxon>Bacilli</taxon>
        <taxon>Bacillales</taxon>
        <taxon>Bacillaceae</taxon>
        <taxon>Niallia</taxon>
    </lineage>
</organism>